<feature type="region of interest" description="Disordered" evidence="1">
    <location>
        <begin position="253"/>
        <end position="349"/>
    </location>
</feature>
<feature type="compositionally biased region" description="Polar residues" evidence="1">
    <location>
        <begin position="284"/>
        <end position="295"/>
    </location>
</feature>
<dbReference type="InterPro" id="IPR019448">
    <property type="entry name" value="NT-C2"/>
</dbReference>
<dbReference type="InterPro" id="IPR039931">
    <property type="entry name" value="EEIG1/2-like"/>
</dbReference>
<feature type="domain" description="C2 NT-type" evidence="2">
    <location>
        <begin position="18"/>
        <end position="167"/>
    </location>
</feature>
<protein>
    <submittedName>
        <fullName evidence="3">N-terminal C2 in EEIG1 and EHBP1 proteins-domain-containing protein</fullName>
    </submittedName>
</protein>
<feature type="compositionally biased region" description="Basic and acidic residues" evidence="1">
    <location>
        <begin position="333"/>
        <end position="348"/>
    </location>
</feature>
<evidence type="ECO:0000313" key="3">
    <source>
        <dbReference type="EMBL" id="KAK8246449.1"/>
    </source>
</evidence>
<accession>A0ABR1Z222</accession>
<dbReference type="Pfam" id="PF10358">
    <property type="entry name" value="NT-C2"/>
    <property type="match status" value="1"/>
</dbReference>
<dbReference type="EMBL" id="JBBWRZ010000001">
    <property type="protein sequence ID" value="KAK8246449.1"/>
    <property type="molecule type" value="Genomic_DNA"/>
</dbReference>
<reference evidence="3 4" key="1">
    <citation type="submission" date="2024-04" db="EMBL/GenBank/DDBJ databases">
        <title>Phyllosticta paracitricarpa is synonymous to the EU quarantine fungus P. citricarpa based on phylogenomic analyses.</title>
        <authorList>
            <consortium name="Lawrence Berkeley National Laboratory"/>
            <person name="Van Ingen-Buijs V.A."/>
            <person name="Van Westerhoven A.C."/>
            <person name="Haridas S."/>
            <person name="Skiadas P."/>
            <person name="Martin F."/>
            <person name="Groenewald J.Z."/>
            <person name="Crous P.W."/>
            <person name="Seidl M.F."/>
        </authorList>
    </citation>
    <scope>NUCLEOTIDE SEQUENCE [LARGE SCALE GENOMIC DNA]</scope>
    <source>
        <strain evidence="3 4">CBS 123374</strain>
    </source>
</reference>
<feature type="compositionally biased region" description="Basic and acidic residues" evidence="1">
    <location>
        <begin position="253"/>
        <end position="267"/>
    </location>
</feature>
<proteinExistence type="predicted"/>
<evidence type="ECO:0000259" key="2">
    <source>
        <dbReference type="PROSITE" id="PS51840"/>
    </source>
</evidence>
<evidence type="ECO:0000313" key="4">
    <source>
        <dbReference type="Proteomes" id="UP001492380"/>
    </source>
</evidence>
<comment type="caution">
    <text evidence="3">The sequence shown here is derived from an EMBL/GenBank/DDBJ whole genome shotgun (WGS) entry which is preliminary data.</text>
</comment>
<gene>
    <name evidence="3" type="ORF">HDK90DRAFT_471916</name>
</gene>
<name>A0ABR1Z222_9PEZI</name>
<sequence>MPPRRKTVAWANESLTALAVPKHRRPKFDLQLRIIDLNNVPLVSGTSFVKWYIPGSTAAEHRGRTERRAIKDHKVFYDYEKHIPIRLTIQNKTKLLEDSWIHFDVLQEYGSGGKHDRITLGKVQLNLAEYIEASEHEADESEGVVRRYLMQESKINSTLKVGIYMRQIEGERDYIAPPLRVAQVFGGIAGIIAGEPGDTDDIGHIPTLSKNALENGEMQDMYRRTEIAFWAAQPGELRADECIEDIFSGGDGWGERESLSSSRDHLTAEGGDTGSLGDSRSWHRSNPSQGSNKSSDAPKKVRAGLGHERGLSLGRSTAAVRGRASLEQQAHQMKADSHAAKSRPTREVDELDVRDDLRSWAIPTR</sequence>
<dbReference type="PANTHER" id="PTHR21456:SF1">
    <property type="entry name" value="C2 NT-TYPE DOMAIN-CONTAINING PROTEIN"/>
    <property type="match status" value="1"/>
</dbReference>
<dbReference type="Proteomes" id="UP001492380">
    <property type="component" value="Unassembled WGS sequence"/>
</dbReference>
<evidence type="ECO:0000256" key="1">
    <source>
        <dbReference type="SAM" id="MobiDB-lite"/>
    </source>
</evidence>
<keyword evidence="4" id="KW-1185">Reference proteome</keyword>
<organism evidence="3 4">
    <name type="scientific">Phyllosticta capitalensis</name>
    <dbReference type="NCBI Taxonomy" id="121624"/>
    <lineage>
        <taxon>Eukaryota</taxon>
        <taxon>Fungi</taxon>
        <taxon>Dikarya</taxon>
        <taxon>Ascomycota</taxon>
        <taxon>Pezizomycotina</taxon>
        <taxon>Dothideomycetes</taxon>
        <taxon>Dothideomycetes incertae sedis</taxon>
        <taxon>Botryosphaeriales</taxon>
        <taxon>Phyllostictaceae</taxon>
        <taxon>Phyllosticta</taxon>
    </lineage>
</organism>
<dbReference type="PANTHER" id="PTHR21456">
    <property type="entry name" value="FAMILY WITH SEQUENCE SIMILARITY 102"/>
    <property type="match status" value="1"/>
</dbReference>
<dbReference type="PROSITE" id="PS51840">
    <property type="entry name" value="C2_NT"/>
    <property type="match status" value="1"/>
</dbReference>